<feature type="region of interest" description="Disordered" evidence="1">
    <location>
        <begin position="415"/>
        <end position="443"/>
    </location>
</feature>
<evidence type="ECO:0000313" key="5">
    <source>
        <dbReference type="Proteomes" id="UP000829758"/>
    </source>
</evidence>
<keyword evidence="2" id="KW-1133">Transmembrane helix</keyword>
<sequence>MNSVKRAAASGRAASGRAALAAVAAQGTQALASFLLLAAAARSLGLADFGILGLLYGLLVVCAAVTSGFIGDSLTVLDRHDRSIRSGLQCWTFVLSLGCALAVPLVSRTTGLIGPGTAVLLGTALWCYVIEDLLRRVLMAKLLFVRILGMDSIMLVVSVGTLALLAHYGPLSVDSFLVAIACGQLAGAITGAGSAGRGERYLVSLRSPAWRTVAAYGSWRAAQQMLRPGMLTVVRLLVIALVSLEAGGLLEMARVYTAPALLVVSGLTSYLFASFARSDESVAALLRRADRGVFLLVGLTVICGAAALAALPVAGPLATGQEPPALAVAGWLLYAVSVAAATPYGSLAAVRVGSRRVFLLRLADTTVSLGLTAAVLLVSGNYALAPLAAASGSLLGGLAIRSLLLVPLRSRETKDNRQRRQLHKYPATTPVESNTERHMGTNV</sequence>
<feature type="transmembrane region" description="Helical" evidence="2">
    <location>
        <begin position="112"/>
        <end position="131"/>
    </location>
</feature>
<name>A0A9X1M7I2_9MICC</name>
<evidence type="ECO:0000313" key="6">
    <source>
        <dbReference type="Proteomes" id="UP001155145"/>
    </source>
</evidence>
<feature type="transmembrane region" description="Helical" evidence="2">
    <location>
        <begin position="384"/>
        <end position="408"/>
    </location>
</feature>
<feature type="transmembrane region" description="Helical" evidence="2">
    <location>
        <begin position="293"/>
        <end position="314"/>
    </location>
</feature>
<dbReference type="Proteomes" id="UP001155145">
    <property type="component" value="Unassembled WGS sequence"/>
</dbReference>
<evidence type="ECO:0000313" key="3">
    <source>
        <dbReference type="EMBL" id="MCC3272963.1"/>
    </source>
</evidence>
<keyword evidence="2" id="KW-0472">Membrane</keyword>
<feature type="transmembrane region" description="Helical" evidence="2">
    <location>
        <begin position="175"/>
        <end position="196"/>
    </location>
</feature>
<feature type="transmembrane region" description="Helical" evidence="2">
    <location>
        <begin position="143"/>
        <end position="169"/>
    </location>
</feature>
<feature type="transmembrane region" description="Helical" evidence="2">
    <location>
        <begin position="88"/>
        <end position="106"/>
    </location>
</feature>
<dbReference type="Proteomes" id="UP000829758">
    <property type="component" value="Chromosome"/>
</dbReference>
<dbReference type="EMBL" id="JAJFZT010000006">
    <property type="protein sequence ID" value="MCC3272963.1"/>
    <property type="molecule type" value="Genomic_DNA"/>
</dbReference>
<evidence type="ECO:0000256" key="1">
    <source>
        <dbReference type="SAM" id="MobiDB-lite"/>
    </source>
</evidence>
<protein>
    <recommendedName>
        <fullName evidence="7">Membrane protein involved in the export of O-antigen and teichoic acid</fullName>
    </recommendedName>
</protein>
<feature type="transmembrane region" description="Helical" evidence="2">
    <location>
        <begin position="326"/>
        <end position="346"/>
    </location>
</feature>
<feature type="transmembrane region" description="Helical" evidence="2">
    <location>
        <begin position="256"/>
        <end position="273"/>
    </location>
</feature>
<dbReference type="RefSeq" id="WP_227928917.1">
    <property type="nucleotide sequence ID" value="NZ_CP094984.1"/>
</dbReference>
<feature type="transmembrane region" description="Helical" evidence="2">
    <location>
        <begin position="358"/>
        <end position="378"/>
    </location>
</feature>
<evidence type="ECO:0000313" key="4">
    <source>
        <dbReference type="EMBL" id="UON93012.1"/>
    </source>
</evidence>
<dbReference type="EMBL" id="CP094984">
    <property type="protein sequence ID" value="UON93012.1"/>
    <property type="molecule type" value="Genomic_DNA"/>
</dbReference>
<organism evidence="3 6">
    <name type="scientific">Arthrobacter zhangbolii</name>
    <dbReference type="NCBI Taxonomy" id="2886936"/>
    <lineage>
        <taxon>Bacteria</taxon>
        <taxon>Bacillati</taxon>
        <taxon>Actinomycetota</taxon>
        <taxon>Actinomycetes</taxon>
        <taxon>Micrococcales</taxon>
        <taxon>Micrococcaceae</taxon>
        <taxon>Arthrobacter</taxon>
    </lineage>
</organism>
<accession>A0A9X1M7I2</accession>
<keyword evidence="5" id="KW-1185">Reference proteome</keyword>
<feature type="compositionally biased region" description="Basic and acidic residues" evidence="1">
    <location>
        <begin position="434"/>
        <end position="443"/>
    </location>
</feature>
<evidence type="ECO:0000256" key="2">
    <source>
        <dbReference type="SAM" id="Phobius"/>
    </source>
</evidence>
<keyword evidence="2" id="KW-0812">Transmembrane</keyword>
<gene>
    <name evidence="3" type="ORF">LJ755_09520</name>
    <name evidence="4" type="ORF">MUK71_05145</name>
</gene>
<feature type="transmembrane region" description="Helical" evidence="2">
    <location>
        <begin position="51"/>
        <end position="76"/>
    </location>
</feature>
<proteinExistence type="predicted"/>
<reference evidence="3" key="1">
    <citation type="submission" date="2021-10" db="EMBL/GenBank/DDBJ databases">
        <title>Novel species in genus Arthrobacter.</title>
        <authorList>
            <person name="Liu Y."/>
        </authorList>
    </citation>
    <scope>NUCLEOTIDE SEQUENCE</scope>
    <source>
        <strain evidence="5">zg-Y462</strain>
        <strain evidence="3">Zg-Y462</strain>
    </source>
</reference>
<evidence type="ECO:0008006" key="7">
    <source>
        <dbReference type="Google" id="ProtNLM"/>
    </source>
</evidence>
<dbReference type="AlphaFoldDB" id="A0A9X1M7I2"/>
<feature type="transmembrane region" description="Helical" evidence="2">
    <location>
        <begin position="230"/>
        <end position="250"/>
    </location>
</feature>